<evidence type="ECO:0008006" key="4">
    <source>
        <dbReference type="Google" id="ProtNLM"/>
    </source>
</evidence>
<evidence type="ECO:0000256" key="1">
    <source>
        <dbReference type="SAM" id="Coils"/>
    </source>
</evidence>
<feature type="coiled-coil region" evidence="1">
    <location>
        <begin position="123"/>
        <end position="150"/>
    </location>
</feature>
<comment type="caution">
    <text evidence="2">The sequence shown here is derived from an EMBL/GenBank/DDBJ whole genome shotgun (WGS) entry which is preliminary data.</text>
</comment>
<dbReference type="Gene3D" id="2.60.40.10">
    <property type="entry name" value="Immunoglobulins"/>
    <property type="match status" value="4"/>
</dbReference>
<name>A0ABR2JF59_9EUKA</name>
<sequence length="548" mass="61659">MFSIQNESKVLPIQFKIKQIAHFHFFPSSGSIPPNELKDIQVIFSPNSLGLFNTTTTIDFCQGMQTRPINLSGESVAEISPEEEMTNITDFPNSSVNVKAEYKLNREEVIDKYEKRQIFDSYLTDMEKKREEHEKEKKIKEKSKEEAVEILKSTNQPYSQNDLKEMILTQIRKNMDRVEDPVSLGFEPHEGLKPPNTPIRTLFNDKVTIEKKFKPKPTKRIEINECSKTLQPTQLLHVIPSSQLVNFGTVSVFSKEVRSFQITNNNQMHILVEIVPFQEIKDSTPKSQVIPPNQTAGFDIVLDTSSPGSFTNNFQYIINGNHTYSITVIANIKPIEVTMNSSVLNFKLPNDSFQNYCCQNLLLFNNSNSIAKYQIEGVQDSVFYFHETSGSIRPNSNESVEITYKPDTNPHSERVVSISIFGGSSLLLRLVGDTGKPAFSLNRKAVDYGLISLGVKTVEYIEIINNGDDAGVFSITPSFTDILTITPPKGRVNKHSSLQLVIEVMCEKPGRFDIPIKVTICGSNPILFNVSGHAEIPQAEVSCDSVDF</sequence>
<keyword evidence="1" id="KW-0175">Coiled coil</keyword>
<organism evidence="2 3">
    <name type="scientific">Tritrichomonas musculus</name>
    <dbReference type="NCBI Taxonomy" id="1915356"/>
    <lineage>
        <taxon>Eukaryota</taxon>
        <taxon>Metamonada</taxon>
        <taxon>Parabasalia</taxon>
        <taxon>Tritrichomonadida</taxon>
        <taxon>Tritrichomonadidae</taxon>
        <taxon>Tritrichomonas</taxon>
    </lineage>
</organism>
<keyword evidence="3" id="KW-1185">Reference proteome</keyword>
<dbReference type="PANTHER" id="PTHR45912">
    <property type="entry name" value="CILIA- AND FLAGELLA-ASSOCIATED PROTEIN 47"/>
    <property type="match status" value="1"/>
</dbReference>
<dbReference type="InterPro" id="IPR013783">
    <property type="entry name" value="Ig-like_fold"/>
</dbReference>
<dbReference type="PANTHER" id="PTHR45912:SF3">
    <property type="entry name" value="CILIA- AND FLAGELLA-ASSOCIATED PROTEIN 47"/>
    <property type="match status" value="1"/>
</dbReference>
<evidence type="ECO:0000313" key="3">
    <source>
        <dbReference type="Proteomes" id="UP001470230"/>
    </source>
</evidence>
<evidence type="ECO:0000313" key="2">
    <source>
        <dbReference type="EMBL" id="KAK8876590.1"/>
    </source>
</evidence>
<dbReference type="Proteomes" id="UP001470230">
    <property type="component" value="Unassembled WGS sequence"/>
</dbReference>
<dbReference type="EMBL" id="JAPFFF010000012">
    <property type="protein sequence ID" value="KAK8876590.1"/>
    <property type="molecule type" value="Genomic_DNA"/>
</dbReference>
<proteinExistence type="predicted"/>
<accession>A0ABR2JF59</accession>
<gene>
    <name evidence="2" type="ORF">M9Y10_006808</name>
</gene>
<protein>
    <recommendedName>
        <fullName evidence="4">MSP domain-containing protein</fullName>
    </recommendedName>
</protein>
<reference evidence="2 3" key="1">
    <citation type="submission" date="2024-04" db="EMBL/GenBank/DDBJ databases">
        <title>Tritrichomonas musculus Genome.</title>
        <authorList>
            <person name="Alves-Ferreira E."/>
            <person name="Grigg M."/>
            <person name="Lorenzi H."/>
            <person name="Galac M."/>
        </authorList>
    </citation>
    <scope>NUCLEOTIDE SEQUENCE [LARGE SCALE GENOMIC DNA]</scope>
    <source>
        <strain evidence="2 3">EAF2021</strain>
    </source>
</reference>